<organism evidence="4 5">
    <name type="scientific">Paenibacillus whitsoniae</name>
    <dbReference type="NCBI Taxonomy" id="2496558"/>
    <lineage>
        <taxon>Bacteria</taxon>
        <taxon>Bacillati</taxon>
        <taxon>Bacillota</taxon>
        <taxon>Bacilli</taxon>
        <taxon>Bacillales</taxon>
        <taxon>Paenibacillaceae</taxon>
        <taxon>Paenibacillus</taxon>
    </lineage>
</organism>
<dbReference type="AlphaFoldDB" id="A0A3S0A628"/>
<dbReference type="Proteomes" id="UP000276128">
    <property type="component" value="Unassembled WGS sequence"/>
</dbReference>
<accession>A0A3S0A628</accession>
<evidence type="ECO:0000256" key="1">
    <source>
        <dbReference type="ARBA" id="ARBA00004613"/>
    </source>
</evidence>
<evidence type="ECO:0000256" key="2">
    <source>
        <dbReference type="ARBA" id="ARBA00022729"/>
    </source>
</evidence>
<dbReference type="CDD" id="cd10918">
    <property type="entry name" value="CE4_NodB_like_5s_6s"/>
    <property type="match status" value="1"/>
</dbReference>
<evidence type="ECO:0000259" key="3">
    <source>
        <dbReference type="PROSITE" id="PS51677"/>
    </source>
</evidence>
<dbReference type="GO" id="GO:0016810">
    <property type="term" value="F:hydrolase activity, acting on carbon-nitrogen (but not peptide) bonds"/>
    <property type="evidence" value="ECO:0007669"/>
    <property type="project" value="InterPro"/>
</dbReference>
<keyword evidence="2" id="KW-0732">Signal</keyword>
<dbReference type="Pfam" id="PF01522">
    <property type="entry name" value="Polysacc_deac_1"/>
    <property type="match status" value="1"/>
</dbReference>
<dbReference type="InterPro" id="IPR002509">
    <property type="entry name" value="NODB_dom"/>
</dbReference>
<comment type="caution">
    <text evidence="4">The sequence shown here is derived from an EMBL/GenBank/DDBJ whole genome shotgun (WGS) entry which is preliminary data.</text>
</comment>
<dbReference type="OrthoDB" id="9778320at2"/>
<dbReference type="InterPro" id="IPR011330">
    <property type="entry name" value="Glyco_hydro/deAcase_b/a-brl"/>
</dbReference>
<feature type="domain" description="NodB homology" evidence="3">
    <location>
        <begin position="92"/>
        <end position="296"/>
    </location>
</feature>
<dbReference type="GO" id="GO:0005576">
    <property type="term" value="C:extracellular region"/>
    <property type="evidence" value="ECO:0007669"/>
    <property type="project" value="UniProtKB-SubCell"/>
</dbReference>
<dbReference type="PANTHER" id="PTHR34216">
    <property type="match status" value="1"/>
</dbReference>
<proteinExistence type="predicted"/>
<gene>
    <name evidence="4" type="ORF">EJQ19_07200</name>
</gene>
<reference evidence="4 5" key="1">
    <citation type="submission" date="2018-12" db="EMBL/GenBank/DDBJ databases">
        <title>Bacillus ochoae sp. nov., Paenibacillus whitsoniae sp. nov., Paenibacillus spiritus sp. nov. Isolated from the Mars Exploration Rover during spacecraft assembly.</title>
        <authorList>
            <person name="Seuylemezian A."/>
            <person name="Vaishampayan P."/>
        </authorList>
    </citation>
    <scope>NUCLEOTIDE SEQUENCE [LARGE SCALE GENOMIC DNA]</scope>
    <source>
        <strain evidence="4 5">MER 54</strain>
    </source>
</reference>
<dbReference type="Gene3D" id="3.20.20.370">
    <property type="entry name" value="Glycoside hydrolase/deacetylase"/>
    <property type="match status" value="1"/>
</dbReference>
<dbReference type="RefSeq" id="WP_126140527.1">
    <property type="nucleotide sequence ID" value="NZ_RXHU01000018.1"/>
</dbReference>
<dbReference type="PROSITE" id="PS51677">
    <property type="entry name" value="NODB"/>
    <property type="match status" value="1"/>
</dbReference>
<protein>
    <submittedName>
        <fullName evidence="4">Polysaccharide deacetylase family protein</fullName>
    </submittedName>
</protein>
<comment type="subcellular location">
    <subcellularLocation>
        <location evidence="1">Secreted</location>
    </subcellularLocation>
</comment>
<evidence type="ECO:0000313" key="4">
    <source>
        <dbReference type="EMBL" id="RTE10445.1"/>
    </source>
</evidence>
<dbReference type="SUPFAM" id="SSF88713">
    <property type="entry name" value="Glycoside hydrolase/deacetylase"/>
    <property type="match status" value="1"/>
</dbReference>
<name>A0A3S0A628_9BACL</name>
<dbReference type="PANTHER" id="PTHR34216:SF3">
    <property type="entry name" value="POLY-BETA-1,6-N-ACETYL-D-GLUCOSAMINE N-DEACETYLASE"/>
    <property type="match status" value="1"/>
</dbReference>
<dbReference type="GO" id="GO:0005975">
    <property type="term" value="P:carbohydrate metabolic process"/>
    <property type="evidence" value="ECO:0007669"/>
    <property type="project" value="InterPro"/>
</dbReference>
<dbReference type="InterPro" id="IPR051398">
    <property type="entry name" value="Polysacch_Deacetylase"/>
</dbReference>
<dbReference type="EMBL" id="RXHU01000018">
    <property type="protein sequence ID" value="RTE10445.1"/>
    <property type="molecule type" value="Genomic_DNA"/>
</dbReference>
<evidence type="ECO:0000313" key="5">
    <source>
        <dbReference type="Proteomes" id="UP000276128"/>
    </source>
</evidence>
<sequence>MKARILWIGMLTFVIVIMNFTPIVASEKEVYYSKQVAVLVYHHLDPDVQGSVTITPKLFERQLEALQRDGFMFISFDQFKRFKTQGADVPDNAVLVTFDDGYESFATYAYPVLKKMRIPAVNFVITKDLDDPTAPKLHALSKEEIKRIRSDFPKIEFQGHSDSLHQMQDGKPFLTNKLVLQGVPETEDQFKSRISQDTLTMITKLTELNAAREVNGYAYPYGSYDAQTIALLQQAGIKFGFTTTNGITDFAGDPMQIPRINAGSPYIRPYSICNLIKRAARNEGNNPQAARHFHAS</sequence>
<keyword evidence="5" id="KW-1185">Reference proteome</keyword>